<dbReference type="GO" id="GO:0007018">
    <property type="term" value="P:microtubule-based movement"/>
    <property type="evidence" value="ECO:0007669"/>
    <property type="project" value="InterPro"/>
</dbReference>
<dbReference type="PRINTS" id="PR00380">
    <property type="entry name" value="KINESINHEAVY"/>
</dbReference>
<protein>
    <submittedName>
        <fullName evidence="10">Kinesin heavy chain</fullName>
    </submittedName>
</protein>
<sequence length="993" mass="113321">MHKELAGKLILMKELSESLPHTSQIRVKVKMIQQPVLLLLIMFLTKMSHKKKCIGYNGTIFAYGQSGSGKTFSMLGPDEVVEVIKKGAGQKNQVVPIEVQALYGIIPRAIFDIFKEVNKQIELYNSQFEIRINYFEIYQESLNNLLATNPAAQTGLKIREQKNGSIVILNCDPVYATCPEDIFQILMVGQRNRAIASTNQNERSSRSHTIAGSERISKTGATGKTLEEAKKINLSLTTLGICIKSLTEGKTHVPFRDSKLTFFLKESLGGNSKTTLVCTASKKKVHVEESVQTLNFAQRAKKIKNKAVSNVIKSPKELEQLVQKLKLEVQALKLQLTEQGINPRLSIYPMVDQIQFQSEQESTADLSTLLDMSLSSTNLNMPQMSEQAIIRQSMDINHQLLLRGSRDIAADGMAQQNESKEELMNKIQAQQYLLQDLEDEIKKHRKSWEKERASLQNQIQSLDNHLQAKDLIFQDLEQNNEELRLKLEMSGFNIFDKIKKKIFHDNIQNQIKQIESFHDRNAIEGIIKELEILDPKYSDQESRIFKLQDENMKLKTRIQQMEFFGVQQDPAVGNGNMMQQSPDQINTNNETFSQTEIMSLHSQENLSDYHSSSQLFQQNLQNLSSKTPRSSQKSKPTGKKTVKESSRHSATYHQSKAITSQLMEITLDNFKLLQMNNKLIGYIKSLSNTKDTTINDLKQKGILIEQEIQDLQFQKQFLEQAIFEKRQARPDFQLQEQCKKQQEQIKLLTLEATQYKAKCIDQEEEIRQLKKLSQDMKKEKNLNLLEQAKIIRDSVRQIIQKQKLQKPNNNNFFRGGRGIITSKVNINDDLLSQTNIVEDDDEQKLIQMQQQELLDQQDPEKLKNPPAIKRGAVMNTFNFVRDADNNGGRQEFNQSHQLMKQSVDMTIQSQIQSGIGGGIGPLGQRKSMLGGVHKQTINDIIQMANPDHDSVIKSFHGMGAAQSYLGELDDMLNDTDDDEDEDEDDEEEKKNDN</sequence>
<dbReference type="OrthoDB" id="313375at2759"/>
<accession>A0A077ZPS2</accession>
<dbReference type="PANTHER" id="PTHR47969:SF15">
    <property type="entry name" value="CHROMOSOME-ASSOCIATED KINESIN KIF4A-RELATED"/>
    <property type="match status" value="1"/>
</dbReference>
<evidence type="ECO:0000313" key="11">
    <source>
        <dbReference type="Proteomes" id="UP000039865"/>
    </source>
</evidence>
<feature type="binding site" evidence="6">
    <location>
        <begin position="64"/>
        <end position="71"/>
    </location>
    <ligand>
        <name>ATP</name>
        <dbReference type="ChEBI" id="CHEBI:30616"/>
    </ligand>
</feature>
<comment type="subcellular location">
    <subcellularLocation>
        <location evidence="1">Cytoplasm</location>
    </subcellularLocation>
</comment>
<keyword evidence="6" id="KW-0505">Motor protein</keyword>
<dbReference type="AlphaFoldDB" id="A0A077ZPS2"/>
<dbReference type="GO" id="GO:0005875">
    <property type="term" value="C:microtubule associated complex"/>
    <property type="evidence" value="ECO:0007669"/>
    <property type="project" value="TreeGrafter"/>
</dbReference>
<dbReference type="GO" id="GO:0005524">
    <property type="term" value="F:ATP binding"/>
    <property type="evidence" value="ECO:0007669"/>
    <property type="project" value="UniProtKB-UniRule"/>
</dbReference>
<feature type="region of interest" description="Disordered" evidence="8">
    <location>
        <begin position="198"/>
        <end position="217"/>
    </location>
</feature>
<comment type="similarity">
    <text evidence="6">Belongs to the TRAFAC class myosin-kinesin ATPase superfamily. Kinesin family.</text>
</comment>
<evidence type="ECO:0000313" key="10">
    <source>
        <dbReference type="EMBL" id="CDW71459.1"/>
    </source>
</evidence>
<keyword evidence="11" id="KW-1185">Reference proteome</keyword>
<dbReference type="PROSITE" id="PS50067">
    <property type="entry name" value="KINESIN_MOTOR_2"/>
    <property type="match status" value="1"/>
</dbReference>
<evidence type="ECO:0000259" key="9">
    <source>
        <dbReference type="PROSITE" id="PS50067"/>
    </source>
</evidence>
<dbReference type="Proteomes" id="UP000039865">
    <property type="component" value="Unassembled WGS sequence"/>
</dbReference>
<dbReference type="GO" id="GO:0008017">
    <property type="term" value="F:microtubule binding"/>
    <property type="evidence" value="ECO:0007669"/>
    <property type="project" value="InterPro"/>
</dbReference>
<proteinExistence type="inferred from homology"/>
<feature type="region of interest" description="Disordered" evidence="8">
    <location>
        <begin position="622"/>
        <end position="653"/>
    </location>
</feature>
<evidence type="ECO:0000256" key="1">
    <source>
        <dbReference type="ARBA" id="ARBA00004496"/>
    </source>
</evidence>
<dbReference type="PANTHER" id="PTHR47969">
    <property type="entry name" value="CHROMOSOME-ASSOCIATED KINESIN KIF4A-RELATED"/>
    <property type="match status" value="1"/>
</dbReference>
<dbReference type="Pfam" id="PF00225">
    <property type="entry name" value="Kinesin"/>
    <property type="match status" value="2"/>
</dbReference>
<dbReference type="InterPro" id="IPR036961">
    <property type="entry name" value="Kinesin_motor_dom_sf"/>
</dbReference>
<reference evidence="10 11" key="1">
    <citation type="submission" date="2014-06" db="EMBL/GenBank/DDBJ databases">
        <authorList>
            <person name="Swart Estienne"/>
        </authorList>
    </citation>
    <scope>NUCLEOTIDE SEQUENCE [LARGE SCALE GENOMIC DNA]</scope>
    <source>
        <strain evidence="10 11">130c</strain>
    </source>
</reference>
<keyword evidence="5 7" id="KW-0175">Coiled coil</keyword>
<dbReference type="SMART" id="SM00129">
    <property type="entry name" value="KISc"/>
    <property type="match status" value="1"/>
</dbReference>
<dbReference type="OMA" id="RINYFEI"/>
<keyword evidence="3 6" id="KW-0547">Nucleotide-binding</keyword>
<dbReference type="GO" id="GO:0007052">
    <property type="term" value="P:mitotic spindle organization"/>
    <property type="evidence" value="ECO:0007669"/>
    <property type="project" value="TreeGrafter"/>
</dbReference>
<feature type="coiled-coil region" evidence="7">
    <location>
        <begin position="410"/>
        <end position="486"/>
    </location>
</feature>
<dbReference type="InterPro" id="IPR001752">
    <property type="entry name" value="Kinesin_motor_dom"/>
</dbReference>
<evidence type="ECO:0000256" key="8">
    <source>
        <dbReference type="SAM" id="MobiDB-lite"/>
    </source>
</evidence>
<evidence type="ECO:0000256" key="7">
    <source>
        <dbReference type="SAM" id="Coils"/>
    </source>
</evidence>
<dbReference type="GO" id="GO:0051231">
    <property type="term" value="P:spindle elongation"/>
    <property type="evidence" value="ECO:0007669"/>
    <property type="project" value="TreeGrafter"/>
</dbReference>
<feature type="compositionally biased region" description="Acidic residues" evidence="8">
    <location>
        <begin position="967"/>
        <end position="987"/>
    </location>
</feature>
<feature type="compositionally biased region" description="Polar residues" evidence="8">
    <location>
        <begin position="626"/>
        <end position="635"/>
    </location>
</feature>
<evidence type="ECO:0000256" key="2">
    <source>
        <dbReference type="ARBA" id="ARBA00022490"/>
    </source>
</evidence>
<dbReference type="InParanoid" id="A0A077ZPS2"/>
<dbReference type="GO" id="GO:0005737">
    <property type="term" value="C:cytoplasm"/>
    <property type="evidence" value="ECO:0007669"/>
    <property type="project" value="UniProtKB-SubCell"/>
</dbReference>
<evidence type="ECO:0000256" key="6">
    <source>
        <dbReference type="PROSITE-ProRule" id="PRU00283"/>
    </source>
</evidence>
<keyword evidence="4 6" id="KW-0067">ATP-binding</keyword>
<evidence type="ECO:0000256" key="3">
    <source>
        <dbReference type="ARBA" id="ARBA00022741"/>
    </source>
</evidence>
<name>A0A077ZPS2_STYLE</name>
<feature type="domain" description="Kinesin motor" evidence="9">
    <location>
        <begin position="55"/>
        <end position="303"/>
    </location>
</feature>
<dbReference type="InterPro" id="IPR027640">
    <property type="entry name" value="Kinesin-like_fam"/>
</dbReference>
<evidence type="ECO:0000256" key="4">
    <source>
        <dbReference type="ARBA" id="ARBA00022840"/>
    </source>
</evidence>
<keyword evidence="2" id="KW-0963">Cytoplasm</keyword>
<dbReference type="EMBL" id="CCKQ01000396">
    <property type="protein sequence ID" value="CDW71459.1"/>
    <property type="molecule type" value="Genomic_DNA"/>
</dbReference>
<dbReference type="InterPro" id="IPR027417">
    <property type="entry name" value="P-loop_NTPase"/>
</dbReference>
<dbReference type="Gene3D" id="3.40.850.10">
    <property type="entry name" value="Kinesin motor domain"/>
    <property type="match status" value="2"/>
</dbReference>
<dbReference type="SUPFAM" id="SSF52540">
    <property type="entry name" value="P-loop containing nucleoside triphosphate hydrolases"/>
    <property type="match status" value="1"/>
</dbReference>
<dbReference type="GO" id="GO:0003777">
    <property type="term" value="F:microtubule motor activity"/>
    <property type="evidence" value="ECO:0007669"/>
    <property type="project" value="InterPro"/>
</dbReference>
<gene>
    <name evidence="10" type="primary">Contig8452.g9022</name>
    <name evidence="10" type="ORF">STYLEM_404</name>
</gene>
<organism evidence="10 11">
    <name type="scientific">Stylonychia lemnae</name>
    <name type="common">Ciliate</name>
    <dbReference type="NCBI Taxonomy" id="5949"/>
    <lineage>
        <taxon>Eukaryota</taxon>
        <taxon>Sar</taxon>
        <taxon>Alveolata</taxon>
        <taxon>Ciliophora</taxon>
        <taxon>Intramacronucleata</taxon>
        <taxon>Spirotrichea</taxon>
        <taxon>Stichotrichia</taxon>
        <taxon>Sporadotrichida</taxon>
        <taxon>Oxytrichidae</taxon>
        <taxon>Stylonychinae</taxon>
        <taxon>Stylonychia</taxon>
    </lineage>
</organism>
<feature type="coiled-coil region" evidence="7">
    <location>
        <begin position="738"/>
        <end position="782"/>
    </location>
</feature>
<feature type="compositionally biased region" description="Polar residues" evidence="8">
    <location>
        <begin position="198"/>
        <end position="210"/>
    </location>
</feature>
<evidence type="ECO:0000256" key="5">
    <source>
        <dbReference type="ARBA" id="ARBA00023054"/>
    </source>
</evidence>
<feature type="region of interest" description="Disordered" evidence="8">
    <location>
        <begin position="966"/>
        <end position="993"/>
    </location>
</feature>